<dbReference type="RefSeq" id="WP_218153860.1">
    <property type="nucleotide sequence ID" value="NZ_FOBF01000002.1"/>
</dbReference>
<sequence length="300" mass="33072">MAIPESNVQGLAPFGEWHTWYRVTGDLDSPKTPLVVLHGGPGAAHDYTLRIARLAEQGRAVVHYDQIGVGLSTHLPGRGADFWTVRLFLDELDNLLAHLGIAGRYHLLGQSWGGMLAAEHAVRAPSGLRGLVIADSPASMGLWREECDRLRSQLPPDVERTLREHEAAGTTDSPGYRAAEKVFNARHVCTVVPNPPEVLASDAKTAADPTVYHTMNGPSEFHVVGTLKDWSVVDRLDRITVPTLLVSGRHDEATPRTVQPFADRIPDVRWELFEHSSHMPHIEEEELYLQVVGGFLDSTD</sequence>
<feature type="active site" evidence="8">
    <location>
        <position position="251"/>
    </location>
</feature>
<evidence type="ECO:0000256" key="3">
    <source>
        <dbReference type="ARBA" id="ARBA00012568"/>
    </source>
</evidence>
<keyword evidence="10" id="KW-0645">Protease</keyword>
<dbReference type="GO" id="GO:0006508">
    <property type="term" value="P:proteolysis"/>
    <property type="evidence" value="ECO:0007669"/>
    <property type="project" value="InterPro"/>
</dbReference>
<feature type="active site" description="Nucleophile" evidence="8">
    <location>
        <position position="111"/>
    </location>
</feature>
<evidence type="ECO:0000256" key="6">
    <source>
        <dbReference type="ARBA" id="ARBA00029605"/>
    </source>
</evidence>
<dbReference type="STRING" id="46177.SAMN05660976_00791"/>
<reference evidence="10 11" key="1">
    <citation type="submission" date="2016-10" db="EMBL/GenBank/DDBJ databases">
        <authorList>
            <person name="de Groot N.N."/>
        </authorList>
    </citation>
    <scope>NUCLEOTIDE SEQUENCE [LARGE SCALE GENOMIC DNA]</scope>
    <source>
        <strain evidence="10 11">DSM 43357</strain>
    </source>
</reference>
<dbReference type="NCBIfam" id="TIGR01250">
    <property type="entry name" value="pro_imino_pep_2"/>
    <property type="match status" value="1"/>
</dbReference>
<dbReference type="InterPro" id="IPR000073">
    <property type="entry name" value="AB_hydrolase_1"/>
</dbReference>
<evidence type="ECO:0000256" key="4">
    <source>
        <dbReference type="ARBA" id="ARBA00021843"/>
    </source>
</evidence>
<evidence type="ECO:0000256" key="8">
    <source>
        <dbReference type="PIRSR" id="PIRSR005539-1"/>
    </source>
</evidence>
<dbReference type="PRINTS" id="PR00793">
    <property type="entry name" value="PROAMNOPTASE"/>
</dbReference>
<feature type="active site" description="Proton donor" evidence="8">
    <location>
        <position position="278"/>
    </location>
</feature>
<evidence type="ECO:0000313" key="11">
    <source>
        <dbReference type="Proteomes" id="UP000198953"/>
    </source>
</evidence>
<dbReference type="InterPro" id="IPR002410">
    <property type="entry name" value="Peptidase_S33"/>
</dbReference>
<dbReference type="InterPro" id="IPR050228">
    <property type="entry name" value="Carboxylesterase_BioH"/>
</dbReference>
<dbReference type="AlphaFoldDB" id="A0A1H7IFP0"/>
<dbReference type="SUPFAM" id="SSF53474">
    <property type="entry name" value="alpha/beta-Hydrolases"/>
    <property type="match status" value="1"/>
</dbReference>
<dbReference type="PIRSF" id="PIRSF005539">
    <property type="entry name" value="Pept_S33_TRI_F1"/>
    <property type="match status" value="1"/>
</dbReference>
<dbReference type="EMBL" id="FOBF01000002">
    <property type="protein sequence ID" value="SEK61316.1"/>
    <property type="molecule type" value="Genomic_DNA"/>
</dbReference>
<evidence type="ECO:0000259" key="9">
    <source>
        <dbReference type="Pfam" id="PF00561"/>
    </source>
</evidence>
<evidence type="ECO:0000313" key="10">
    <source>
        <dbReference type="EMBL" id="SEK61316.1"/>
    </source>
</evidence>
<dbReference type="PANTHER" id="PTHR43194">
    <property type="entry name" value="HYDROLASE ALPHA/BETA FOLD FAMILY"/>
    <property type="match status" value="1"/>
</dbReference>
<organism evidence="10 11">
    <name type="scientific">Nonomuraea pusilla</name>
    <dbReference type="NCBI Taxonomy" id="46177"/>
    <lineage>
        <taxon>Bacteria</taxon>
        <taxon>Bacillati</taxon>
        <taxon>Actinomycetota</taxon>
        <taxon>Actinomycetes</taxon>
        <taxon>Streptosporangiales</taxon>
        <taxon>Streptosporangiaceae</taxon>
        <taxon>Nonomuraea</taxon>
    </lineage>
</organism>
<feature type="domain" description="AB hydrolase-1" evidence="9">
    <location>
        <begin position="33"/>
        <end position="284"/>
    </location>
</feature>
<dbReference type="PANTHER" id="PTHR43194:SF2">
    <property type="entry name" value="PEROXISOMAL MEMBRANE PROTEIN LPX1"/>
    <property type="match status" value="1"/>
</dbReference>
<proteinExistence type="inferred from homology"/>
<accession>A0A1H7IFP0</accession>
<keyword evidence="5 7" id="KW-0378">Hydrolase</keyword>
<dbReference type="InterPro" id="IPR005945">
    <property type="entry name" value="Pro_imino_pep"/>
</dbReference>
<evidence type="ECO:0000256" key="5">
    <source>
        <dbReference type="ARBA" id="ARBA00022801"/>
    </source>
</evidence>
<keyword evidence="10" id="KW-0031">Aminopeptidase</keyword>
<evidence type="ECO:0000256" key="2">
    <source>
        <dbReference type="ARBA" id="ARBA00010088"/>
    </source>
</evidence>
<keyword evidence="11" id="KW-1185">Reference proteome</keyword>
<dbReference type="EC" id="3.4.11.5" evidence="3"/>
<gene>
    <name evidence="10" type="ORF">SAMN05660976_00791</name>
</gene>
<evidence type="ECO:0000256" key="1">
    <source>
        <dbReference type="ARBA" id="ARBA00001585"/>
    </source>
</evidence>
<dbReference type="Gene3D" id="3.40.50.1820">
    <property type="entry name" value="alpha/beta hydrolase"/>
    <property type="match status" value="1"/>
</dbReference>
<dbReference type="Proteomes" id="UP000198953">
    <property type="component" value="Unassembled WGS sequence"/>
</dbReference>
<evidence type="ECO:0000256" key="7">
    <source>
        <dbReference type="PIRNR" id="PIRNR005539"/>
    </source>
</evidence>
<name>A0A1H7IFP0_9ACTN</name>
<dbReference type="Pfam" id="PF00561">
    <property type="entry name" value="Abhydrolase_1"/>
    <property type="match status" value="1"/>
</dbReference>
<dbReference type="GO" id="GO:0004177">
    <property type="term" value="F:aminopeptidase activity"/>
    <property type="evidence" value="ECO:0007669"/>
    <property type="project" value="UniProtKB-KW"/>
</dbReference>
<comment type="catalytic activity">
    <reaction evidence="1">
        <text>Release of N-terminal proline from a peptide.</text>
        <dbReference type="EC" id="3.4.11.5"/>
    </reaction>
</comment>
<comment type="similarity">
    <text evidence="2 7">Belongs to the peptidase S33 family.</text>
</comment>
<protein>
    <recommendedName>
        <fullName evidence="4">Proline iminopeptidase</fullName>
        <ecNumber evidence="3">3.4.11.5</ecNumber>
    </recommendedName>
    <alternativeName>
        <fullName evidence="6">Prolyl aminopeptidase</fullName>
    </alternativeName>
</protein>
<dbReference type="InterPro" id="IPR029058">
    <property type="entry name" value="AB_hydrolase_fold"/>
</dbReference>